<protein>
    <submittedName>
        <fullName evidence="2">VWA domain-containing protein</fullName>
    </submittedName>
</protein>
<gene>
    <name evidence="2" type="ORF">OS123_03270</name>
</gene>
<dbReference type="Proteomes" id="UP001070238">
    <property type="component" value="Unassembled WGS sequence"/>
</dbReference>
<evidence type="ECO:0000313" key="3">
    <source>
        <dbReference type="Proteomes" id="UP001070238"/>
    </source>
</evidence>
<name>A0A9Q4CB48_9CORY</name>
<dbReference type="Pfam" id="PF00092">
    <property type="entry name" value="VWA"/>
    <property type="match status" value="1"/>
</dbReference>
<dbReference type="AlphaFoldDB" id="A0A9Q4CB48"/>
<dbReference type="Gene3D" id="3.40.50.410">
    <property type="entry name" value="von Willebrand factor, type A domain"/>
    <property type="match status" value="1"/>
</dbReference>
<dbReference type="PROSITE" id="PS50234">
    <property type="entry name" value="VWFA"/>
    <property type="match status" value="1"/>
</dbReference>
<dbReference type="SMART" id="SM00327">
    <property type="entry name" value="VWA"/>
    <property type="match status" value="1"/>
</dbReference>
<comment type="caution">
    <text evidence="2">The sequence shown here is derived from an EMBL/GenBank/DDBJ whole genome shotgun (WGS) entry which is preliminary data.</text>
</comment>
<feature type="domain" description="VWFA" evidence="1">
    <location>
        <begin position="18"/>
        <end position="208"/>
    </location>
</feature>
<evidence type="ECO:0000313" key="2">
    <source>
        <dbReference type="EMBL" id="MCX7537569.1"/>
    </source>
</evidence>
<proteinExistence type="predicted"/>
<evidence type="ECO:0000259" key="1">
    <source>
        <dbReference type="PROSITE" id="PS50234"/>
    </source>
</evidence>
<dbReference type="SUPFAM" id="SSF53300">
    <property type="entry name" value="vWA-like"/>
    <property type="match status" value="1"/>
</dbReference>
<reference evidence="2" key="1">
    <citation type="submission" date="2022-11" db="EMBL/GenBank/DDBJ databases">
        <title>Corynebacterium sp. isolated from Penguins.</title>
        <authorList>
            <person name="Sedlar K."/>
            <person name="Svec P."/>
        </authorList>
    </citation>
    <scope>NUCLEOTIDE SEQUENCE</scope>
    <source>
        <strain evidence="2">P5875</strain>
    </source>
</reference>
<dbReference type="InterPro" id="IPR002035">
    <property type="entry name" value="VWF_A"/>
</dbReference>
<accession>A0A9Q4CB48</accession>
<sequence>MTAQPQDQIAKPQDQVLPVYIACDTSYSMSGEAIKELNNGLQKLVEKAQEEVAFGKELRLSIISFNSQADLIMPLQRVEPKTTVDPLVAQGVTRYDLALELISERIIADYQKIKEAHAKPVRPVVFFFTDGAPTDSQGHIINDMSSWKKKLEKIEGHPILAPRIYAFGFGQANEKVLQELTRTRDVTPNSDRVVFGKGEEVAEIVAGLFVLLYRTIIDAGKVIGSTIDSTMNVRQRDVDNAVGKVLDENIKKPSNSDPFEEWDNW</sequence>
<dbReference type="EMBL" id="JAPMKX010000001">
    <property type="protein sequence ID" value="MCX7537569.1"/>
    <property type="molecule type" value="Genomic_DNA"/>
</dbReference>
<dbReference type="InterPro" id="IPR036465">
    <property type="entry name" value="vWFA_dom_sf"/>
</dbReference>
<dbReference type="RefSeq" id="WP_267169116.1">
    <property type="nucleotide sequence ID" value="NZ_JAPMKX010000001.1"/>
</dbReference>
<organism evidence="2 3">
    <name type="scientific">Corynebacterium antarcticum</name>
    <dbReference type="NCBI Taxonomy" id="2800405"/>
    <lineage>
        <taxon>Bacteria</taxon>
        <taxon>Bacillati</taxon>
        <taxon>Actinomycetota</taxon>
        <taxon>Actinomycetes</taxon>
        <taxon>Mycobacteriales</taxon>
        <taxon>Corynebacteriaceae</taxon>
        <taxon>Corynebacterium</taxon>
    </lineage>
</organism>